<evidence type="ECO:0000313" key="14">
    <source>
        <dbReference type="EMBL" id="OAD63106.1"/>
    </source>
</evidence>
<gene>
    <name evidence="13" type="primary">folP</name>
    <name evidence="14" type="ORF">A7K95_10400</name>
    <name evidence="13" type="ORF">GA842_04575</name>
</gene>
<dbReference type="EMBL" id="LXND01000088">
    <property type="protein sequence ID" value="OAD63106.1"/>
    <property type="molecule type" value="Genomic_DNA"/>
</dbReference>
<dbReference type="GO" id="GO:0046656">
    <property type="term" value="P:folic acid biosynthetic process"/>
    <property type="evidence" value="ECO:0007669"/>
    <property type="project" value="UniProtKB-KW"/>
</dbReference>
<evidence type="ECO:0000256" key="4">
    <source>
        <dbReference type="ARBA" id="ARBA00009503"/>
    </source>
</evidence>
<dbReference type="InterPro" id="IPR006390">
    <property type="entry name" value="DHP_synth_dom"/>
</dbReference>
<dbReference type="GeneID" id="93383871"/>
<evidence type="ECO:0000313" key="16">
    <source>
        <dbReference type="Proteomes" id="UP001275867"/>
    </source>
</evidence>
<dbReference type="GO" id="GO:0046872">
    <property type="term" value="F:metal ion binding"/>
    <property type="evidence" value="ECO:0007669"/>
    <property type="project" value="UniProtKB-KW"/>
</dbReference>
<dbReference type="Gene3D" id="3.20.20.20">
    <property type="entry name" value="Dihydropteroate synthase-like"/>
    <property type="match status" value="1"/>
</dbReference>
<dbReference type="GO" id="GO:0004156">
    <property type="term" value="F:dihydropteroate synthase activity"/>
    <property type="evidence" value="ECO:0007669"/>
    <property type="project" value="UniProtKB-EC"/>
</dbReference>
<dbReference type="GO" id="GO:0005829">
    <property type="term" value="C:cytosol"/>
    <property type="evidence" value="ECO:0007669"/>
    <property type="project" value="TreeGrafter"/>
</dbReference>
<comment type="pathway">
    <text evidence="3">Cofactor biosynthesis; tetrahydrofolate biosynthesis; 7,8-dihydrofolate from 2-amino-4-hydroxy-6-hydroxymethyl-7,8-dihydropteridine diphosphate and 4-aminobenzoate: step 1/2.</text>
</comment>
<evidence type="ECO:0000256" key="2">
    <source>
        <dbReference type="ARBA" id="ARBA00001946"/>
    </source>
</evidence>
<evidence type="ECO:0000256" key="11">
    <source>
        <dbReference type="ARBA" id="ARBA00030193"/>
    </source>
</evidence>
<dbReference type="SUPFAM" id="SSF51717">
    <property type="entry name" value="Dihydropteroate synthetase-like"/>
    <property type="match status" value="1"/>
</dbReference>
<dbReference type="PROSITE" id="PS00792">
    <property type="entry name" value="DHPS_1"/>
    <property type="match status" value="1"/>
</dbReference>
<dbReference type="Proteomes" id="UP001275867">
    <property type="component" value="Unassembled WGS sequence"/>
</dbReference>
<sequence length="385" mass="44088">MNISDKTEEFAHPDSFADQIAYDTLRKARKIALQFTDLSEPEMVKLTKLLAAFDVPIRANKNSVQTVLPLTAFQLFMAHFKDRFQNSVSQEKLTEIYAQHGVYWNYGNQHRDLIQKPLIYGILNITPDSFYDGGRYFEPQKIMDRVAEMVAAGVDVIELGGQTTRPGFKEITADEELARIMPYVKQIHDSYPQVTLAVDTYKFEVMRDIVKDGEVDIINDVNAFTDDPRKLALLAPTKMGLLTMHSSRDTEYDNLTQEMRNFFKQNLDQLTAVGIDRDRIALDPGIGYAKVADGYQDYAMMRNIDQFNDFDRPTMIAISRKGFGAKLFGLKKEDRLAVTLIAETYMYLHGGNILRVHDITETKQLVKMLQTINNGYWFKNASKKD</sequence>
<feature type="domain" description="Pterin-binding" evidence="12">
    <location>
        <begin position="117"/>
        <end position="367"/>
    </location>
</feature>
<evidence type="ECO:0000256" key="7">
    <source>
        <dbReference type="ARBA" id="ARBA00022679"/>
    </source>
</evidence>
<keyword evidence="10" id="KW-0289">Folate biosynthesis</keyword>
<organism evidence="13 16">
    <name type="scientific">Pediococcus parvulus</name>
    <dbReference type="NCBI Taxonomy" id="54062"/>
    <lineage>
        <taxon>Bacteria</taxon>
        <taxon>Bacillati</taxon>
        <taxon>Bacillota</taxon>
        <taxon>Bacilli</taxon>
        <taxon>Lactobacillales</taxon>
        <taxon>Lactobacillaceae</taxon>
        <taxon>Pediococcus</taxon>
    </lineage>
</organism>
<comment type="catalytic activity">
    <reaction evidence="1">
        <text>(7,8-dihydropterin-6-yl)methyl diphosphate + 4-aminobenzoate = 7,8-dihydropteroate + diphosphate</text>
        <dbReference type="Rhea" id="RHEA:19949"/>
        <dbReference type="ChEBI" id="CHEBI:17836"/>
        <dbReference type="ChEBI" id="CHEBI:17839"/>
        <dbReference type="ChEBI" id="CHEBI:33019"/>
        <dbReference type="ChEBI" id="CHEBI:72950"/>
        <dbReference type="EC" id="2.5.1.15"/>
    </reaction>
</comment>
<accession>A0AAP5TBE6</accession>
<evidence type="ECO:0000256" key="3">
    <source>
        <dbReference type="ARBA" id="ARBA00004763"/>
    </source>
</evidence>
<evidence type="ECO:0000256" key="9">
    <source>
        <dbReference type="ARBA" id="ARBA00022842"/>
    </source>
</evidence>
<evidence type="ECO:0000313" key="15">
    <source>
        <dbReference type="Proteomes" id="UP000077280"/>
    </source>
</evidence>
<dbReference type="AlphaFoldDB" id="A0AAP5TBE6"/>
<evidence type="ECO:0000256" key="10">
    <source>
        <dbReference type="ARBA" id="ARBA00022909"/>
    </source>
</evidence>
<dbReference type="RefSeq" id="WP_068808366.1">
    <property type="nucleotide sequence ID" value="NZ_CP158977.1"/>
</dbReference>
<dbReference type="InterPro" id="IPR000489">
    <property type="entry name" value="Pterin-binding_dom"/>
</dbReference>
<dbReference type="InterPro" id="IPR011005">
    <property type="entry name" value="Dihydropteroate_synth-like_sf"/>
</dbReference>
<comment type="cofactor">
    <cofactor evidence="2">
        <name>Mg(2+)</name>
        <dbReference type="ChEBI" id="CHEBI:18420"/>
    </cofactor>
</comment>
<evidence type="ECO:0000256" key="1">
    <source>
        <dbReference type="ARBA" id="ARBA00000012"/>
    </source>
</evidence>
<comment type="similarity">
    <text evidence="4">Belongs to the DHPS family.</text>
</comment>
<evidence type="ECO:0000259" key="12">
    <source>
        <dbReference type="PROSITE" id="PS50972"/>
    </source>
</evidence>
<keyword evidence="7 13" id="KW-0808">Transferase</keyword>
<protein>
    <recommendedName>
        <fullName evidence="6">Dihydropteroate synthase</fullName>
        <ecNumber evidence="5">2.5.1.15</ecNumber>
    </recommendedName>
    <alternativeName>
        <fullName evidence="11">Dihydropteroate pyrophosphorylase</fullName>
    </alternativeName>
</protein>
<dbReference type="PANTHER" id="PTHR20941">
    <property type="entry name" value="FOLATE SYNTHESIS PROTEINS"/>
    <property type="match status" value="1"/>
</dbReference>
<evidence type="ECO:0000256" key="6">
    <source>
        <dbReference type="ARBA" id="ARBA00016919"/>
    </source>
</evidence>
<keyword evidence="9" id="KW-0460">Magnesium</keyword>
<evidence type="ECO:0000256" key="5">
    <source>
        <dbReference type="ARBA" id="ARBA00012458"/>
    </source>
</evidence>
<name>A0AAP5TBE6_9LACO</name>
<dbReference type="PROSITE" id="PS50972">
    <property type="entry name" value="PTERIN_BINDING"/>
    <property type="match status" value="1"/>
</dbReference>
<reference evidence="13" key="2">
    <citation type="submission" date="2019-10" db="EMBL/GenBank/DDBJ databases">
        <title>Malate fermentation in French cider.</title>
        <authorList>
            <person name="Cousin F.J."/>
            <person name="Medina Fernandez S."/>
            <person name="Misery B."/>
            <person name="Laplace J.-M."/>
            <person name="Cretenet M."/>
        </authorList>
    </citation>
    <scope>NUCLEOTIDE SEQUENCE</scope>
    <source>
        <strain evidence="13">UCMA15901</strain>
    </source>
</reference>
<dbReference type="InterPro" id="IPR045031">
    <property type="entry name" value="DHP_synth-like"/>
</dbReference>
<evidence type="ECO:0000256" key="8">
    <source>
        <dbReference type="ARBA" id="ARBA00022723"/>
    </source>
</evidence>
<dbReference type="GO" id="GO:0046654">
    <property type="term" value="P:tetrahydrofolate biosynthetic process"/>
    <property type="evidence" value="ECO:0007669"/>
    <property type="project" value="TreeGrafter"/>
</dbReference>
<keyword evidence="15" id="KW-1185">Reference proteome</keyword>
<proteinExistence type="inferred from homology"/>
<dbReference type="PANTHER" id="PTHR20941:SF1">
    <property type="entry name" value="FOLIC ACID SYNTHESIS PROTEIN FOL1"/>
    <property type="match status" value="1"/>
</dbReference>
<dbReference type="Pfam" id="PF00809">
    <property type="entry name" value="Pterin_bind"/>
    <property type="match status" value="1"/>
</dbReference>
<reference evidence="14 15" key="1">
    <citation type="submission" date="2016-05" db="EMBL/GenBank/DDBJ databases">
        <title>Draft genome sequence of Pediococcus parvulus 2.6, a probiotic beta-glucan producer strain.</title>
        <authorList>
            <person name="Mohedano M.L."/>
            <person name="Perez-Ramos A."/>
            <person name="Duenas M.T."/>
            <person name="Lamontanara A."/>
            <person name="Orru L."/>
            <person name="Spano G."/>
            <person name="Capozzi V."/>
            <person name="Lopez P."/>
        </authorList>
    </citation>
    <scope>NUCLEOTIDE SEQUENCE [LARGE SCALE GENOMIC DNA]</scope>
    <source>
        <strain evidence="14 15">2.6</strain>
    </source>
</reference>
<dbReference type="EC" id="2.5.1.15" evidence="5"/>
<dbReference type="EMBL" id="WERX01000011">
    <property type="protein sequence ID" value="MDV7694172.1"/>
    <property type="molecule type" value="Genomic_DNA"/>
</dbReference>
<dbReference type="NCBIfam" id="TIGR01496">
    <property type="entry name" value="DHPS"/>
    <property type="match status" value="1"/>
</dbReference>
<keyword evidence="8" id="KW-0479">Metal-binding</keyword>
<evidence type="ECO:0000313" key="13">
    <source>
        <dbReference type="EMBL" id="MDV7694172.1"/>
    </source>
</evidence>
<dbReference type="Proteomes" id="UP000077280">
    <property type="component" value="Unassembled WGS sequence"/>
</dbReference>
<comment type="caution">
    <text evidence="13">The sequence shown here is derived from an EMBL/GenBank/DDBJ whole genome shotgun (WGS) entry which is preliminary data.</text>
</comment>